<evidence type="ECO:0000313" key="2">
    <source>
        <dbReference type="Proteomes" id="UP000467260"/>
    </source>
</evidence>
<proteinExistence type="predicted"/>
<name>A0A7I7WZK2_9MYCO</name>
<evidence type="ECO:0000313" key="1">
    <source>
        <dbReference type="EMBL" id="BBZ22936.1"/>
    </source>
</evidence>
<dbReference type="RefSeq" id="WP_268967482.1">
    <property type="nucleotide sequence ID" value="NZ_AP022609.1"/>
</dbReference>
<gene>
    <name evidence="1" type="ORF">MHIB_13540</name>
</gene>
<dbReference type="AlphaFoldDB" id="A0A7I7WZK2"/>
<accession>A0A7I7WZK2</accession>
<protein>
    <recommendedName>
        <fullName evidence="3">DNA ligase</fullName>
    </recommendedName>
</protein>
<keyword evidence="2" id="KW-1185">Reference proteome</keyword>
<evidence type="ECO:0008006" key="3">
    <source>
        <dbReference type="Google" id="ProtNLM"/>
    </source>
</evidence>
<reference evidence="1 2" key="1">
    <citation type="journal article" date="2019" name="Emerg. Microbes Infect.">
        <title>Comprehensive subspecies identification of 175 nontuberculous mycobacteria species based on 7547 genomic profiles.</title>
        <authorList>
            <person name="Matsumoto Y."/>
            <person name="Kinjo T."/>
            <person name="Motooka D."/>
            <person name="Nabeya D."/>
            <person name="Jung N."/>
            <person name="Uechi K."/>
            <person name="Horii T."/>
            <person name="Iida T."/>
            <person name="Fujita J."/>
            <person name="Nakamura S."/>
        </authorList>
    </citation>
    <scope>NUCLEOTIDE SEQUENCE [LARGE SCALE GENOMIC DNA]</scope>
    <source>
        <strain evidence="1 2">JCM 13571</strain>
    </source>
</reference>
<dbReference type="EMBL" id="AP022609">
    <property type="protein sequence ID" value="BBZ22936.1"/>
    <property type="molecule type" value="Genomic_DNA"/>
</dbReference>
<dbReference type="KEGG" id="mhib:MHIB_13540"/>
<organism evidence="1 2">
    <name type="scientific">Mycolicibacter hiberniae</name>
    <dbReference type="NCBI Taxonomy" id="29314"/>
    <lineage>
        <taxon>Bacteria</taxon>
        <taxon>Bacillati</taxon>
        <taxon>Actinomycetota</taxon>
        <taxon>Actinomycetes</taxon>
        <taxon>Mycobacteriales</taxon>
        <taxon>Mycobacteriaceae</taxon>
        <taxon>Mycolicibacter</taxon>
    </lineage>
</organism>
<dbReference type="Proteomes" id="UP000467260">
    <property type="component" value="Chromosome"/>
</dbReference>
<sequence length="44" mass="4943">MTKTRCEVLVIAEAGTQSGKARKAQDYGKPVFTVEEFLGWLARR</sequence>